<feature type="active site" evidence="1">
    <location>
        <position position="243"/>
    </location>
</feature>
<evidence type="ECO:0000259" key="3">
    <source>
        <dbReference type="PROSITE" id="PS51786"/>
    </source>
</evidence>
<dbReference type="RefSeq" id="WP_245339206.1">
    <property type="nucleotide sequence ID" value="NZ_JAGGLD010000003.1"/>
</dbReference>
<keyword evidence="1" id="KW-0720">Serine protease</keyword>
<keyword evidence="5" id="KW-1185">Reference proteome</keyword>
<feature type="active site" evidence="1">
    <location>
        <position position="288"/>
    </location>
</feature>
<keyword evidence="2" id="KW-0812">Transmembrane</keyword>
<dbReference type="InterPro" id="IPR001478">
    <property type="entry name" value="PDZ"/>
</dbReference>
<dbReference type="SUPFAM" id="SSF50156">
    <property type="entry name" value="PDZ domain-like"/>
    <property type="match status" value="1"/>
</dbReference>
<dbReference type="InterPro" id="IPR014721">
    <property type="entry name" value="Ribsml_uS5_D2-typ_fold_subgr"/>
</dbReference>
<dbReference type="PROSITE" id="PS51786">
    <property type="entry name" value="LON_PROTEOLYTIC"/>
    <property type="match status" value="1"/>
</dbReference>
<comment type="catalytic activity">
    <reaction evidence="1">
        <text>Hydrolysis of proteins in presence of ATP.</text>
        <dbReference type="EC" id="3.4.21.53"/>
    </reaction>
</comment>
<dbReference type="Gene3D" id="2.30.42.10">
    <property type="match status" value="1"/>
</dbReference>
<protein>
    <recommendedName>
        <fullName evidence="1">endopeptidase La</fullName>
        <ecNumber evidence="1">3.4.21.53</ecNumber>
    </recommendedName>
</protein>
<dbReference type="InterPro" id="IPR027065">
    <property type="entry name" value="Lon_Prtase"/>
</dbReference>
<evidence type="ECO:0000313" key="5">
    <source>
        <dbReference type="Proteomes" id="UP001519288"/>
    </source>
</evidence>
<keyword evidence="1" id="KW-0378">Hydrolase</keyword>
<dbReference type="Proteomes" id="UP001519288">
    <property type="component" value="Unassembled WGS sequence"/>
</dbReference>
<evidence type="ECO:0000256" key="1">
    <source>
        <dbReference type="PROSITE-ProRule" id="PRU01122"/>
    </source>
</evidence>
<name>A0ABS4JHH1_9BACL</name>
<reference evidence="4 5" key="1">
    <citation type="submission" date="2021-03" db="EMBL/GenBank/DDBJ databases">
        <title>Genomic Encyclopedia of Type Strains, Phase IV (KMG-IV): sequencing the most valuable type-strain genomes for metagenomic binning, comparative biology and taxonomic classification.</title>
        <authorList>
            <person name="Goeker M."/>
        </authorList>
    </citation>
    <scope>NUCLEOTIDE SEQUENCE [LARGE SCALE GENOMIC DNA]</scope>
    <source>
        <strain evidence="4 5">DSM 26806</strain>
    </source>
</reference>
<sequence length="344" mass="37903">MQQRSSKTLLKSTIYVIIVAILVYVIVYLPTPYMIEQPGTAEEVKPMIKVKVGDPEEKGTFMLTTVSVTYANLALLAMSRFNRQSEIVEKPKDQGTKEYETQQVYYMTDSQSNAMTEAYNLAKVPYQIVPEYVFIVALSKDPAPKGNFVSGDIVREIEGKALTRFEDLSSALRGHKVGDHVQVLLERDGKRMNENVELIPLKDAATGEVRAGLGVSLGEYRKVKANDPNKQVEFASTQIGGPSAGLMFTMEIYNQLTPGDLSKGYRIAGTGTIGTDGSVGPIGGVQFKIVAANREKADLFFVPEKNYDIAKKKADEIGTNMKLISVKKAQDVLDYLSKLPPKSE</sequence>
<keyword evidence="1" id="KW-0645">Protease</keyword>
<evidence type="ECO:0000256" key="2">
    <source>
        <dbReference type="SAM" id="Phobius"/>
    </source>
</evidence>
<comment type="caution">
    <text evidence="4">The sequence shown here is derived from an EMBL/GenBank/DDBJ whole genome shotgun (WGS) entry which is preliminary data.</text>
</comment>
<dbReference type="InterPro" id="IPR036034">
    <property type="entry name" value="PDZ_sf"/>
</dbReference>
<dbReference type="EC" id="3.4.21.53" evidence="1"/>
<accession>A0ABS4JHH1</accession>
<dbReference type="PANTHER" id="PTHR10046">
    <property type="entry name" value="ATP DEPENDENT LON PROTEASE FAMILY MEMBER"/>
    <property type="match status" value="1"/>
</dbReference>
<dbReference type="Gene3D" id="3.30.230.10">
    <property type="match status" value="1"/>
</dbReference>
<dbReference type="Pfam" id="PF05362">
    <property type="entry name" value="Lon_C"/>
    <property type="match status" value="1"/>
</dbReference>
<dbReference type="InterPro" id="IPR020568">
    <property type="entry name" value="Ribosomal_Su5_D2-typ_SF"/>
</dbReference>
<dbReference type="Pfam" id="PF13180">
    <property type="entry name" value="PDZ_2"/>
    <property type="match status" value="1"/>
</dbReference>
<dbReference type="NCBIfam" id="NF041438">
    <property type="entry name" value="SepM_fam_S16"/>
    <property type="match status" value="1"/>
</dbReference>
<feature type="domain" description="Lon proteolytic" evidence="3">
    <location>
        <begin position="236"/>
        <end position="339"/>
    </location>
</feature>
<dbReference type="EMBL" id="JAGGLD010000003">
    <property type="protein sequence ID" value="MBP2001169.1"/>
    <property type="molecule type" value="Genomic_DNA"/>
</dbReference>
<dbReference type="SUPFAM" id="SSF54211">
    <property type="entry name" value="Ribosomal protein S5 domain 2-like"/>
    <property type="match status" value="1"/>
</dbReference>
<keyword evidence="2" id="KW-0472">Membrane</keyword>
<feature type="transmembrane region" description="Helical" evidence="2">
    <location>
        <begin position="12"/>
        <end position="29"/>
    </location>
</feature>
<comment type="similarity">
    <text evidence="1">Belongs to the peptidase S16 family.</text>
</comment>
<proteinExistence type="inferred from homology"/>
<evidence type="ECO:0000313" key="4">
    <source>
        <dbReference type="EMBL" id="MBP2001169.1"/>
    </source>
</evidence>
<keyword evidence="2" id="KW-1133">Transmembrane helix</keyword>
<gene>
    <name evidence="4" type="ORF">J2Z69_002212</name>
</gene>
<dbReference type="InterPro" id="IPR008269">
    <property type="entry name" value="Lon_proteolytic"/>
</dbReference>
<organism evidence="4 5">
    <name type="scientific">Paenibacillus shirakamiensis</name>
    <dbReference type="NCBI Taxonomy" id="1265935"/>
    <lineage>
        <taxon>Bacteria</taxon>
        <taxon>Bacillati</taxon>
        <taxon>Bacillota</taxon>
        <taxon>Bacilli</taxon>
        <taxon>Bacillales</taxon>
        <taxon>Paenibacillaceae</taxon>
        <taxon>Paenibacillus</taxon>
    </lineage>
</organism>